<keyword evidence="4" id="KW-0963">Cytoplasm</keyword>
<dbReference type="InterPro" id="IPR036554">
    <property type="entry name" value="GHMP_kinase_C_sf"/>
</dbReference>
<dbReference type="GO" id="GO:0005829">
    <property type="term" value="C:cytosol"/>
    <property type="evidence" value="ECO:0007669"/>
    <property type="project" value="TreeGrafter"/>
</dbReference>
<name>A0A9D2JIY1_9ENTE</name>
<dbReference type="Proteomes" id="UP000824063">
    <property type="component" value="Unassembled WGS sequence"/>
</dbReference>
<dbReference type="Gene3D" id="3.30.230.10">
    <property type="match status" value="1"/>
</dbReference>
<keyword evidence="11" id="KW-0443">Lipid metabolism</keyword>
<dbReference type="GO" id="GO:0019287">
    <property type="term" value="P:isopentenyl diphosphate biosynthetic process, mevalonate pathway"/>
    <property type="evidence" value="ECO:0007669"/>
    <property type="project" value="TreeGrafter"/>
</dbReference>
<keyword evidence="8 15" id="KW-0418">Kinase</keyword>
<feature type="domain" description="GHMP kinase N-terminal" evidence="13">
    <location>
        <begin position="69"/>
        <end position="146"/>
    </location>
</feature>
<comment type="caution">
    <text evidence="15">The sequence shown here is derived from an EMBL/GenBank/DDBJ whole genome shotgun (WGS) entry which is preliminary data.</text>
</comment>
<evidence type="ECO:0000256" key="12">
    <source>
        <dbReference type="ARBA" id="ARBA00029438"/>
    </source>
</evidence>
<dbReference type="PANTHER" id="PTHR43290">
    <property type="entry name" value="MEVALONATE KINASE"/>
    <property type="match status" value="1"/>
</dbReference>
<organism evidence="15 16">
    <name type="scientific">Candidatus Enterococcus avicola</name>
    <dbReference type="NCBI Taxonomy" id="2838561"/>
    <lineage>
        <taxon>Bacteria</taxon>
        <taxon>Bacillati</taxon>
        <taxon>Bacillota</taxon>
        <taxon>Bacilli</taxon>
        <taxon>Lactobacillales</taxon>
        <taxon>Enterococcaceae</taxon>
        <taxon>Enterococcus</taxon>
    </lineage>
</organism>
<dbReference type="SUPFAM" id="SSF54211">
    <property type="entry name" value="Ribosomal protein S5 domain 2-like"/>
    <property type="match status" value="1"/>
</dbReference>
<dbReference type="InterPro" id="IPR020568">
    <property type="entry name" value="Ribosomal_Su5_D2-typ_SF"/>
</dbReference>
<dbReference type="PRINTS" id="PR00959">
    <property type="entry name" value="MEVGALKINASE"/>
</dbReference>
<dbReference type="GO" id="GO:0005524">
    <property type="term" value="F:ATP binding"/>
    <property type="evidence" value="ECO:0007669"/>
    <property type="project" value="UniProtKB-KW"/>
</dbReference>
<dbReference type="Gene3D" id="3.30.70.890">
    <property type="entry name" value="GHMP kinase, C-terminal domain"/>
    <property type="match status" value="1"/>
</dbReference>
<keyword evidence="10" id="KW-0460">Magnesium</keyword>
<keyword evidence="6 15" id="KW-0808">Transferase</keyword>
<protein>
    <recommendedName>
        <fullName evidence="3">mevalonate kinase</fullName>
        <ecNumber evidence="3">2.7.1.36</ecNumber>
    </recommendedName>
</protein>
<dbReference type="EMBL" id="DXBN01000105">
    <property type="protein sequence ID" value="HIZ53220.1"/>
    <property type="molecule type" value="Genomic_DNA"/>
</dbReference>
<dbReference type="InterPro" id="IPR006203">
    <property type="entry name" value="GHMP_knse_ATP-bd_CS"/>
</dbReference>
<dbReference type="GO" id="GO:0004496">
    <property type="term" value="F:mevalonate kinase activity"/>
    <property type="evidence" value="ECO:0007669"/>
    <property type="project" value="UniProtKB-EC"/>
</dbReference>
<feature type="domain" description="GHMP kinase C-terminal" evidence="14">
    <location>
        <begin position="217"/>
        <end position="296"/>
    </location>
</feature>
<evidence type="ECO:0000256" key="2">
    <source>
        <dbReference type="ARBA" id="ARBA00006495"/>
    </source>
</evidence>
<reference evidence="15" key="1">
    <citation type="journal article" date="2021" name="PeerJ">
        <title>Extensive microbial diversity within the chicken gut microbiome revealed by metagenomics and culture.</title>
        <authorList>
            <person name="Gilroy R."/>
            <person name="Ravi A."/>
            <person name="Getino M."/>
            <person name="Pursley I."/>
            <person name="Horton D.L."/>
            <person name="Alikhan N.F."/>
            <person name="Baker D."/>
            <person name="Gharbi K."/>
            <person name="Hall N."/>
            <person name="Watson M."/>
            <person name="Adriaenssens E.M."/>
            <person name="Foster-Nyarko E."/>
            <person name="Jarju S."/>
            <person name="Secka A."/>
            <person name="Antonio M."/>
            <person name="Oren A."/>
            <person name="Chaudhuri R.R."/>
            <person name="La Ragione R."/>
            <person name="Hildebrand F."/>
            <person name="Pallen M.J."/>
        </authorList>
    </citation>
    <scope>NUCLEOTIDE SEQUENCE</scope>
    <source>
        <strain evidence="15">CHK172-16539</strain>
    </source>
</reference>
<evidence type="ECO:0000256" key="4">
    <source>
        <dbReference type="ARBA" id="ARBA00022490"/>
    </source>
</evidence>
<keyword evidence="9" id="KW-0067">ATP-binding</keyword>
<evidence type="ECO:0000313" key="16">
    <source>
        <dbReference type="Proteomes" id="UP000824063"/>
    </source>
</evidence>
<dbReference type="InterPro" id="IPR006205">
    <property type="entry name" value="Mev_gal_kin"/>
</dbReference>
<proteinExistence type="inferred from homology"/>
<comment type="pathway">
    <text evidence="12">Isoprenoid biosynthesis; isopentenyl diphosphate biosynthesis via mevalonate pathway; isopentenyl diphosphate from (R)-mevalonate: step 1/3.</text>
</comment>
<accession>A0A9D2JIY1</accession>
<keyword evidence="5" id="KW-0444">Lipid biosynthesis</keyword>
<dbReference type="SUPFAM" id="SSF55060">
    <property type="entry name" value="GHMP Kinase, C-terminal domain"/>
    <property type="match status" value="1"/>
</dbReference>
<evidence type="ECO:0000256" key="7">
    <source>
        <dbReference type="ARBA" id="ARBA00022741"/>
    </source>
</evidence>
<gene>
    <name evidence="15" type="primary">mvk</name>
    <name evidence="15" type="ORF">IAA20_04700</name>
</gene>
<reference evidence="15" key="2">
    <citation type="submission" date="2021-04" db="EMBL/GenBank/DDBJ databases">
        <authorList>
            <person name="Gilroy R."/>
        </authorList>
    </citation>
    <scope>NUCLEOTIDE SEQUENCE</scope>
    <source>
        <strain evidence="15">CHK172-16539</strain>
    </source>
</reference>
<comment type="subcellular location">
    <subcellularLocation>
        <location evidence="1">Cytoplasm</location>
    </subcellularLocation>
</comment>
<dbReference type="PROSITE" id="PS00627">
    <property type="entry name" value="GHMP_KINASES_ATP"/>
    <property type="match status" value="1"/>
</dbReference>
<evidence type="ECO:0000256" key="5">
    <source>
        <dbReference type="ARBA" id="ARBA00022516"/>
    </source>
</evidence>
<evidence type="ECO:0000259" key="13">
    <source>
        <dbReference type="Pfam" id="PF00288"/>
    </source>
</evidence>
<dbReference type="InterPro" id="IPR006204">
    <property type="entry name" value="GHMP_kinase_N_dom"/>
</dbReference>
<dbReference type="PANTHER" id="PTHR43290:SF2">
    <property type="entry name" value="MEVALONATE KINASE"/>
    <property type="match status" value="1"/>
</dbReference>
<evidence type="ECO:0000256" key="1">
    <source>
        <dbReference type="ARBA" id="ARBA00004496"/>
    </source>
</evidence>
<evidence type="ECO:0000256" key="8">
    <source>
        <dbReference type="ARBA" id="ARBA00022777"/>
    </source>
</evidence>
<evidence type="ECO:0000256" key="6">
    <source>
        <dbReference type="ARBA" id="ARBA00022679"/>
    </source>
</evidence>
<dbReference type="InterPro" id="IPR014721">
    <property type="entry name" value="Ribsml_uS5_D2-typ_fold_subgr"/>
</dbReference>
<dbReference type="AlphaFoldDB" id="A0A9D2JIY1"/>
<comment type="similarity">
    <text evidence="2">Belongs to the GHMP kinase family. Mevalonate kinase subfamily.</text>
</comment>
<keyword evidence="7" id="KW-0547">Nucleotide-binding</keyword>
<evidence type="ECO:0000256" key="3">
    <source>
        <dbReference type="ARBA" id="ARBA00012103"/>
    </source>
</evidence>
<evidence type="ECO:0000256" key="9">
    <source>
        <dbReference type="ARBA" id="ARBA00022840"/>
    </source>
</evidence>
<evidence type="ECO:0000256" key="10">
    <source>
        <dbReference type="ARBA" id="ARBA00022842"/>
    </source>
</evidence>
<sequence>MKTSGVGHGTGKIILMGEHAVVYGEPAIAFPFRGVGVTATFNTCNQNQITSSHYSGLLANAPEPLQMIQQLTQRLCQEFQQGAFHLIIESTVPSARGMGSSAAVATAITRAFFDWIDVELSAEKLLSYVNFSESIAHGNPSGIDAATTSGSQPVYFEKGKAFEAFPLNIDAYLLVADTGILGRTREAVAAVAQLKQTKSEPTNRFIHHLGTLSRLAKEAIIHNQPQALGDYMTLAQHDLRALTVSNERLDTLIQLALDNDALGAKLTGGGRGGCFIVLCRDYQNAQHIQTKLKDAGVTETWMQGLGVYENV</sequence>
<evidence type="ECO:0000313" key="15">
    <source>
        <dbReference type="EMBL" id="HIZ53220.1"/>
    </source>
</evidence>
<evidence type="ECO:0000259" key="14">
    <source>
        <dbReference type="Pfam" id="PF08544"/>
    </source>
</evidence>
<dbReference type="InterPro" id="IPR013750">
    <property type="entry name" value="GHMP_kinase_C_dom"/>
</dbReference>
<dbReference type="NCBIfam" id="TIGR00549">
    <property type="entry name" value="mevalon_kin"/>
    <property type="match status" value="1"/>
</dbReference>
<evidence type="ECO:0000256" key="11">
    <source>
        <dbReference type="ARBA" id="ARBA00023098"/>
    </source>
</evidence>
<dbReference type="Pfam" id="PF08544">
    <property type="entry name" value="GHMP_kinases_C"/>
    <property type="match status" value="1"/>
</dbReference>
<dbReference type="Pfam" id="PF00288">
    <property type="entry name" value="GHMP_kinases_N"/>
    <property type="match status" value="1"/>
</dbReference>
<dbReference type="EC" id="2.7.1.36" evidence="3"/>